<keyword evidence="3" id="KW-1185">Reference proteome</keyword>
<evidence type="ECO:0000313" key="2">
    <source>
        <dbReference type="EMBL" id="CAI9157236.1"/>
    </source>
</evidence>
<accession>A0ABN8Y9Q9</accession>
<name>A0ABN8Y9Q9_RANTA</name>
<dbReference type="EMBL" id="OX459951">
    <property type="protein sequence ID" value="CAI9157236.1"/>
    <property type="molecule type" value="Genomic_DNA"/>
</dbReference>
<evidence type="ECO:0000256" key="1">
    <source>
        <dbReference type="SAM" id="MobiDB-lite"/>
    </source>
</evidence>
<feature type="compositionally biased region" description="Polar residues" evidence="1">
    <location>
        <begin position="10"/>
        <end position="20"/>
    </location>
</feature>
<sequence length="101" mass="10907">MGAAPMGTSLPVTGSSGSWGSRTLPPTPPPSLRVWEQSTPEASDHRSSEGSQWLYKRGSGSLHLKAIAIFKTLQVHSTFLCLGARDRLGGRLSWVWTEAVM</sequence>
<feature type="region of interest" description="Disordered" evidence="1">
    <location>
        <begin position="1"/>
        <end position="51"/>
    </location>
</feature>
<protein>
    <submittedName>
        <fullName evidence="2">Uncharacterized protein</fullName>
    </submittedName>
</protein>
<proteinExistence type="predicted"/>
<dbReference type="Proteomes" id="UP001176941">
    <property type="component" value="Chromosome 15"/>
</dbReference>
<reference evidence="2" key="1">
    <citation type="submission" date="2023-04" db="EMBL/GenBank/DDBJ databases">
        <authorList>
            <consortium name="ELIXIR-Norway"/>
        </authorList>
    </citation>
    <scope>NUCLEOTIDE SEQUENCE [LARGE SCALE GENOMIC DNA]</scope>
</reference>
<gene>
    <name evidence="2" type="ORF">MRATA1EN1_LOCUS6198</name>
</gene>
<organism evidence="2 3">
    <name type="scientific">Rangifer tarandus platyrhynchus</name>
    <name type="common">Svalbard reindeer</name>
    <dbReference type="NCBI Taxonomy" id="3082113"/>
    <lineage>
        <taxon>Eukaryota</taxon>
        <taxon>Metazoa</taxon>
        <taxon>Chordata</taxon>
        <taxon>Craniata</taxon>
        <taxon>Vertebrata</taxon>
        <taxon>Euteleostomi</taxon>
        <taxon>Mammalia</taxon>
        <taxon>Eutheria</taxon>
        <taxon>Laurasiatheria</taxon>
        <taxon>Artiodactyla</taxon>
        <taxon>Ruminantia</taxon>
        <taxon>Pecora</taxon>
        <taxon>Cervidae</taxon>
        <taxon>Odocoileinae</taxon>
        <taxon>Rangifer</taxon>
    </lineage>
</organism>
<evidence type="ECO:0000313" key="3">
    <source>
        <dbReference type="Proteomes" id="UP001176941"/>
    </source>
</evidence>